<feature type="transmembrane region" description="Helical" evidence="8">
    <location>
        <begin position="419"/>
        <end position="441"/>
    </location>
</feature>
<comment type="subcellular location">
    <subcellularLocation>
        <location evidence="1">Membrane</location>
        <topology evidence="1">Multi-pass membrane protein</topology>
    </subcellularLocation>
</comment>
<evidence type="ECO:0000256" key="4">
    <source>
        <dbReference type="ARBA" id="ARBA00022692"/>
    </source>
</evidence>
<dbReference type="InterPro" id="IPR005828">
    <property type="entry name" value="MFS_sugar_transport-like"/>
</dbReference>
<feature type="transmembrane region" description="Helical" evidence="8">
    <location>
        <begin position="200"/>
        <end position="219"/>
    </location>
</feature>
<evidence type="ECO:0000256" key="1">
    <source>
        <dbReference type="ARBA" id="ARBA00004141"/>
    </source>
</evidence>
<dbReference type="PROSITE" id="PS50850">
    <property type="entry name" value="MFS"/>
    <property type="match status" value="1"/>
</dbReference>
<name>A0AAD6EBF6_9EURO</name>
<reference evidence="10" key="2">
    <citation type="submission" date="2023-01" db="EMBL/GenBank/DDBJ databases">
        <authorList>
            <person name="Petersen C."/>
        </authorList>
    </citation>
    <scope>NUCLEOTIDE SEQUENCE</scope>
    <source>
        <strain evidence="10">IBT 12815</strain>
    </source>
</reference>
<evidence type="ECO:0000259" key="9">
    <source>
        <dbReference type="PROSITE" id="PS50850"/>
    </source>
</evidence>
<dbReference type="InterPro" id="IPR005829">
    <property type="entry name" value="Sugar_transporter_CS"/>
</dbReference>
<dbReference type="InterPro" id="IPR036259">
    <property type="entry name" value="MFS_trans_sf"/>
</dbReference>
<evidence type="ECO:0000256" key="6">
    <source>
        <dbReference type="ARBA" id="ARBA00023136"/>
    </source>
</evidence>
<feature type="transmembrane region" description="Helical" evidence="8">
    <location>
        <begin position="166"/>
        <end position="188"/>
    </location>
</feature>
<feature type="domain" description="Major facilitator superfamily (MFS) profile" evidence="9">
    <location>
        <begin position="65"/>
        <end position="511"/>
    </location>
</feature>
<evidence type="ECO:0000256" key="2">
    <source>
        <dbReference type="ARBA" id="ARBA00010992"/>
    </source>
</evidence>
<feature type="transmembrane region" description="Helical" evidence="8">
    <location>
        <begin position="239"/>
        <end position="260"/>
    </location>
</feature>
<dbReference type="AlphaFoldDB" id="A0AAD6EBF6"/>
<dbReference type="InterPro" id="IPR003663">
    <property type="entry name" value="Sugar/inositol_transpt"/>
</dbReference>
<keyword evidence="5 8" id="KW-1133">Transmembrane helix</keyword>
<keyword evidence="4 8" id="KW-0812">Transmembrane</keyword>
<evidence type="ECO:0000313" key="10">
    <source>
        <dbReference type="EMBL" id="KAJ5607910.1"/>
    </source>
</evidence>
<dbReference type="PANTHER" id="PTHR48022">
    <property type="entry name" value="PLASTIDIC GLUCOSE TRANSPORTER 4"/>
    <property type="match status" value="1"/>
</dbReference>
<feature type="transmembrane region" description="Helical" evidence="8">
    <location>
        <begin position="386"/>
        <end position="407"/>
    </location>
</feature>
<comment type="similarity">
    <text evidence="2 7">Belongs to the major facilitator superfamily. Sugar transporter (TC 2.A.1.1) family.</text>
</comment>
<dbReference type="PANTHER" id="PTHR48022:SF56">
    <property type="entry name" value="MAJOR FACILITATOR SUPERFAMILY (MFS) PROFILE DOMAIN-CONTAINING PROTEIN-RELATED"/>
    <property type="match status" value="1"/>
</dbReference>
<dbReference type="GeneID" id="81585828"/>
<feature type="transmembrane region" description="Helical" evidence="8">
    <location>
        <begin position="461"/>
        <end position="478"/>
    </location>
</feature>
<dbReference type="NCBIfam" id="TIGR00879">
    <property type="entry name" value="SP"/>
    <property type="match status" value="1"/>
</dbReference>
<sequence length="571" mass="63859">MAEPKAPDAITPVDNLPEYGYSSTAGPASDSSMTKVIQNAKAATEKEQSMTLMQGIRLYPKAVLWSVLISTCIAMEGYDISLVNNFYAFPQFKRKYGEVLGDGKYEVSAAWQAGLSNGAYCGEIIGLFINGWASERFGYRYTIMACLILVSAWTAIFFTAQNVQTLLAAEILCGVPWGVFQTLTITYASEVCPVALRGYLTTYVNFCWGLGQLIGIGVIKGMLNRTDEWAYRIPYGLQWMWPLPLFIGIWLAPESPWWLVRKGRTEDAKRALVRLTSKSQGDFDPDETVSMMVHTTALEEKITKGASYLDCFRGTDLRRTEIVCMVWAIQNLSGNSFSNYSTYFLEQAGLSSSNSYAFAMGQYGINMVGVFGSWFLMTLGIGRRTLYLYGLCGLCTMLLVMGFLGLVPKEHKEQASLATGAMMLIWALFYQLTVGTVCFSLVAELSTRRLQIKTVVLGRNLYNIVAIICGVLTPYMLNPGAWNWGNYAGFFWGGICFLCIIYTYFRVPEPRGRSFAELDLLFERGISARKFSTTQVDVFDETIEGRVIDDYRAEKNNRTDESQLEKNHGSI</sequence>
<dbReference type="EMBL" id="JAQJAE010000002">
    <property type="protein sequence ID" value="KAJ5607910.1"/>
    <property type="molecule type" value="Genomic_DNA"/>
</dbReference>
<keyword evidence="6 8" id="KW-0472">Membrane</keyword>
<evidence type="ECO:0000256" key="7">
    <source>
        <dbReference type="RuleBase" id="RU003346"/>
    </source>
</evidence>
<feature type="transmembrane region" description="Helical" evidence="8">
    <location>
        <begin position="141"/>
        <end position="160"/>
    </location>
</feature>
<dbReference type="RefSeq" id="XP_056755334.1">
    <property type="nucleotide sequence ID" value="XM_056895586.1"/>
</dbReference>
<dbReference type="Proteomes" id="UP001213799">
    <property type="component" value="Unassembled WGS sequence"/>
</dbReference>
<dbReference type="InterPro" id="IPR020846">
    <property type="entry name" value="MFS_dom"/>
</dbReference>
<dbReference type="PROSITE" id="PS00217">
    <property type="entry name" value="SUGAR_TRANSPORT_2"/>
    <property type="match status" value="1"/>
</dbReference>
<evidence type="ECO:0000256" key="5">
    <source>
        <dbReference type="ARBA" id="ARBA00022989"/>
    </source>
</evidence>
<dbReference type="Pfam" id="PF00083">
    <property type="entry name" value="Sugar_tr"/>
    <property type="match status" value="1"/>
</dbReference>
<accession>A0AAD6EBF6</accession>
<dbReference type="SUPFAM" id="SSF103473">
    <property type="entry name" value="MFS general substrate transporter"/>
    <property type="match status" value="1"/>
</dbReference>
<evidence type="ECO:0000256" key="3">
    <source>
        <dbReference type="ARBA" id="ARBA00022448"/>
    </source>
</evidence>
<dbReference type="GO" id="GO:0016020">
    <property type="term" value="C:membrane"/>
    <property type="evidence" value="ECO:0007669"/>
    <property type="project" value="UniProtKB-SubCell"/>
</dbReference>
<feature type="transmembrane region" description="Helical" evidence="8">
    <location>
        <begin position="484"/>
        <end position="505"/>
    </location>
</feature>
<organism evidence="10 11">
    <name type="scientific">Penicillium hordei</name>
    <dbReference type="NCBI Taxonomy" id="40994"/>
    <lineage>
        <taxon>Eukaryota</taxon>
        <taxon>Fungi</taxon>
        <taxon>Dikarya</taxon>
        <taxon>Ascomycota</taxon>
        <taxon>Pezizomycotina</taxon>
        <taxon>Eurotiomycetes</taxon>
        <taxon>Eurotiomycetidae</taxon>
        <taxon>Eurotiales</taxon>
        <taxon>Aspergillaceae</taxon>
        <taxon>Penicillium</taxon>
    </lineage>
</organism>
<evidence type="ECO:0000313" key="11">
    <source>
        <dbReference type="Proteomes" id="UP001213799"/>
    </source>
</evidence>
<dbReference type="InterPro" id="IPR050360">
    <property type="entry name" value="MFS_Sugar_Transporters"/>
</dbReference>
<keyword evidence="3 7" id="KW-0813">Transport</keyword>
<dbReference type="FunFam" id="1.20.1250.20:FF:000149">
    <property type="entry name" value="MFS transporter, SP family, general alpha glucoside:H+ symporter"/>
    <property type="match status" value="1"/>
</dbReference>
<protein>
    <recommendedName>
        <fullName evidence="9">Major facilitator superfamily (MFS) profile domain-containing protein</fullName>
    </recommendedName>
</protein>
<proteinExistence type="inferred from homology"/>
<comment type="caution">
    <text evidence="10">The sequence shown here is derived from an EMBL/GenBank/DDBJ whole genome shotgun (WGS) entry which is preliminary data.</text>
</comment>
<dbReference type="GO" id="GO:0005351">
    <property type="term" value="F:carbohydrate:proton symporter activity"/>
    <property type="evidence" value="ECO:0007669"/>
    <property type="project" value="TreeGrafter"/>
</dbReference>
<evidence type="ECO:0000256" key="8">
    <source>
        <dbReference type="SAM" id="Phobius"/>
    </source>
</evidence>
<dbReference type="Gene3D" id="1.20.1250.20">
    <property type="entry name" value="MFS general substrate transporter like domains"/>
    <property type="match status" value="1"/>
</dbReference>
<keyword evidence="11" id="KW-1185">Reference proteome</keyword>
<reference evidence="10" key="1">
    <citation type="journal article" date="2023" name="IMA Fungus">
        <title>Comparative genomic study of the Penicillium genus elucidates a diverse pangenome and 15 lateral gene transfer events.</title>
        <authorList>
            <person name="Petersen C."/>
            <person name="Sorensen T."/>
            <person name="Nielsen M.R."/>
            <person name="Sondergaard T.E."/>
            <person name="Sorensen J.L."/>
            <person name="Fitzpatrick D.A."/>
            <person name="Frisvad J.C."/>
            <person name="Nielsen K.L."/>
        </authorList>
    </citation>
    <scope>NUCLEOTIDE SEQUENCE</scope>
    <source>
        <strain evidence="10">IBT 12815</strain>
    </source>
</reference>
<gene>
    <name evidence="10" type="ORF">N7537_004529</name>
</gene>